<evidence type="ECO:0000256" key="7">
    <source>
        <dbReference type="SAM" id="MobiDB-lite"/>
    </source>
</evidence>
<keyword evidence="10" id="KW-1185">Reference proteome</keyword>
<feature type="region of interest" description="Disordered" evidence="7">
    <location>
        <begin position="1"/>
        <end position="41"/>
    </location>
</feature>
<feature type="transmembrane region" description="Helical" evidence="8">
    <location>
        <begin position="48"/>
        <end position="70"/>
    </location>
</feature>
<feature type="transmembrane region" description="Helical" evidence="8">
    <location>
        <begin position="350"/>
        <end position="368"/>
    </location>
</feature>
<dbReference type="Proteomes" id="UP000749559">
    <property type="component" value="Unassembled WGS sequence"/>
</dbReference>
<feature type="transmembrane region" description="Helical" evidence="8">
    <location>
        <begin position="135"/>
        <end position="155"/>
    </location>
</feature>
<evidence type="ECO:0000256" key="3">
    <source>
        <dbReference type="ARBA" id="ARBA00022448"/>
    </source>
</evidence>
<protein>
    <submittedName>
        <fullName evidence="9">Uncharacterized protein</fullName>
    </submittedName>
</protein>
<dbReference type="EMBL" id="CAIIXF020000001">
    <property type="protein sequence ID" value="CAH1776197.1"/>
    <property type="molecule type" value="Genomic_DNA"/>
</dbReference>
<feature type="transmembrane region" description="Helical" evidence="8">
    <location>
        <begin position="199"/>
        <end position="219"/>
    </location>
</feature>
<dbReference type="InterPro" id="IPR009262">
    <property type="entry name" value="SLC35_F1/F2/F6"/>
</dbReference>
<evidence type="ECO:0000256" key="5">
    <source>
        <dbReference type="ARBA" id="ARBA00022989"/>
    </source>
</evidence>
<dbReference type="SUPFAM" id="SSF103481">
    <property type="entry name" value="Multidrug resistance efflux transporter EmrE"/>
    <property type="match status" value="1"/>
</dbReference>
<dbReference type="InterPro" id="IPR037185">
    <property type="entry name" value="EmrE-like"/>
</dbReference>
<sequence>MGDATRTPPNGSVISADYESEAGLRRQPAENSDAASPSKTKATKRQQILAKLRSAICGLVLMLITAVSWVGMTQFAQLTYNPLTYQAPFFLVYFSTSWLVIFYPLYSIGALLYTKGQISLKETFREGINKYRSETDCFIPFKLLGQLSLFCLIWTVTNYMYVRALNMYNIQPVDVVSLFATSPSFVYLLSWIILHEKFIAIRIVAVIFSITGVIMMAYVDGFGSPSMWGVIIAVGAATGSAVYKVLFKKILGEVTYCQVSIFFTFLGLCNIVIMWPILLAVYYSNGEPMDWNNMPWGYLSGSAALALLFNLVVSFGIGITHEAFIQLGLALAVPFCVVVDLVWRNIQFDGMKIAAIVLICLGFLINMLPEKWHVRVLKFIHWKQEHHDEQVVTFHTPRSLLRATAH</sequence>
<feature type="transmembrane region" description="Helical" evidence="8">
    <location>
        <begin position="90"/>
        <end position="114"/>
    </location>
</feature>
<dbReference type="PANTHER" id="PTHR19346:SF4">
    <property type="entry name" value="SUGAR PHOSPHATE TRANSPORTER DOMAIN-CONTAINING PROTEIN"/>
    <property type="match status" value="1"/>
</dbReference>
<evidence type="ECO:0000256" key="8">
    <source>
        <dbReference type="SAM" id="Phobius"/>
    </source>
</evidence>
<feature type="transmembrane region" description="Helical" evidence="8">
    <location>
        <begin position="225"/>
        <end position="247"/>
    </location>
</feature>
<dbReference type="GO" id="GO:0016020">
    <property type="term" value="C:membrane"/>
    <property type="evidence" value="ECO:0007669"/>
    <property type="project" value="UniProtKB-SubCell"/>
</dbReference>
<keyword evidence="4 8" id="KW-0812">Transmembrane</keyword>
<feature type="transmembrane region" description="Helical" evidence="8">
    <location>
        <begin position="175"/>
        <end position="194"/>
    </location>
</feature>
<comment type="subcellular location">
    <subcellularLocation>
        <location evidence="1">Membrane</location>
        <topology evidence="1">Multi-pass membrane protein</topology>
    </subcellularLocation>
</comment>
<gene>
    <name evidence="9" type="ORF">OFUS_LOCUS3399</name>
</gene>
<name>A0A8J1XRX0_OWEFU</name>
<comment type="caution">
    <text evidence="9">The sequence shown here is derived from an EMBL/GenBank/DDBJ whole genome shotgun (WGS) entry which is preliminary data.</text>
</comment>
<dbReference type="InterPro" id="IPR026505">
    <property type="entry name" value="Solute_c_fam_35_mem_F3/F4"/>
</dbReference>
<dbReference type="PANTHER" id="PTHR19346">
    <property type="entry name" value="SUGAR PHOSPHATE TRANSPORTER DOMAIN-CONTAINING PROTEIN"/>
    <property type="match status" value="1"/>
</dbReference>
<comment type="similarity">
    <text evidence="2">Belongs to the SLC35F solute transporter family.</text>
</comment>
<evidence type="ECO:0000256" key="4">
    <source>
        <dbReference type="ARBA" id="ARBA00022692"/>
    </source>
</evidence>
<feature type="transmembrane region" description="Helical" evidence="8">
    <location>
        <begin position="324"/>
        <end position="344"/>
    </location>
</feature>
<keyword evidence="6 8" id="KW-0472">Membrane</keyword>
<evidence type="ECO:0000313" key="10">
    <source>
        <dbReference type="Proteomes" id="UP000749559"/>
    </source>
</evidence>
<feature type="compositionally biased region" description="Polar residues" evidence="7">
    <location>
        <begin position="29"/>
        <end position="40"/>
    </location>
</feature>
<accession>A0A8J1XRX0</accession>
<feature type="transmembrane region" description="Helical" evidence="8">
    <location>
        <begin position="259"/>
        <end position="284"/>
    </location>
</feature>
<dbReference type="GO" id="GO:0022857">
    <property type="term" value="F:transmembrane transporter activity"/>
    <property type="evidence" value="ECO:0007669"/>
    <property type="project" value="InterPro"/>
</dbReference>
<dbReference type="Pfam" id="PF06027">
    <property type="entry name" value="SLC35F"/>
    <property type="match status" value="1"/>
</dbReference>
<feature type="transmembrane region" description="Helical" evidence="8">
    <location>
        <begin position="296"/>
        <end position="317"/>
    </location>
</feature>
<reference evidence="9" key="1">
    <citation type="submission" date="2022-03" db="EMBL/GenBank/DDBJ databases">
        <authorList>
            <person name="Martin C."/>
        </authorList>
    </citation>
    <scope>NUCLEOTIDE SEQUENCE</scope>
</reference>
<evidence type="ECO:0000256" key="2">
    <source>
        <dbReference type="ARBA" id="ARBA00007863"/>
    </source>
</evidence>
<evidence type="ECO:0000256" key="1">
    <source>
        <dbReference type="ARBA" id="ARBA00004141"/>
    </source>
</evidence>
<evidence type="ECO:0000313" key="9">
    <source>
        <dbReference type="EMBL" id="CAH1776197.1"/>
    </source>
</evidence>
<keyword evidence="3" id="KW-0813">Transport</keyword>
<organism evidence="9 10">
    <name type="scientific">Owenia fusiformis</name>
    <name type="common">Polychaete worm</name>
    <dbReference type="NCBI Taxonomy" id="6347"/>
    <lineage>
        <taxon>Eukaryota</taxon>
        <taxon>Metazoa</taxon>
        <taxon>Spiralia</taxon>
        <taxon>Lophotrochozoa</taxon>
        <taxon>Annelida</taxon>
        <taxon>Polychaeta</taxon>
        <taxon>Sedentaria</taxon>
        <taxon>Canalipalpata</taxon>
        <taxon>Sabellida</taxon>
        <taxon>Oweniida</taxon>
        <taxon>Oweniidae</taxon>
        <taxon>Owenia</taxon>
    </lineage>
</organism>
<keyword evidence="5 8" id="KW-1133">Transmembrane helix</keyword>
<evidence type="ECO:0000256" key="6">
    <source>
        <dbReference type="ARBA" id="ARBA00023136"/>
    </source>
</evidence>
<proteinExistence type="inferred from homology"/>
<dbReference type="OrthoDB" id="10062838at2759"/>
<dbReference type="AlphaFoldDB" id="A0A8J1XRX0"/>